<keyword evidence="4 15" id="KW-0812">Transmembrane</keyword>
<evidence type="ECO:0000313" key="18">
    <source>
        <dbReference type="Ensembl" id="ENSECRP00000022768.1"/>
    </source>
</evidence>
<dbReference type="GO" id="GO:0016485">
    <property type="term" value="P:protein processing"/>
    <property type="evidence" value="ECO:0007669"/>
    <property type="project" value="InterPro"/>
</dbReference>
<dbReference type="RefSeq" id="XP_028676994.1">
    <property type="nucleotide sequence ID" value="XM_028821161.2"/>
</dbReference>
<comment type="similarity">
    <text evidence="2">Belongs to the nicastrin family.</text>
</comment>
<evidence type="ECO:0000256" key="3">
    <source>
        <dbReference type="ARBA" id="ARBA00015303"/>
    </source>
</evidence>
<dbReference type="OrthoDB" id="755951at2759"/>
<reference evidence="18" key="2">
    <citation type="submission" date="2025-08" db="UniProtKB">
        <authorList>
            <consortium name="Ensembl"/>
        </authorList>
    </citation>
    <scope>IDENTIFICATION</scope>
</reference>
<dbReference type="InterPro" id="IPR041084">
    <property type="entry name" value="Ncstrn_small"/>
</dbReference>
<evidence type="ECO:0000256" key="6">
    <source>
        <dbReference type="ARBA" id="ARBA00022976"/>
    </source>
</evidence>
<dbReference type="Gene3D" id="3.40.630.10">
    <property type="entry name" value="Zn peptidases"/>
    <property type="match status" value="1"/>
</dbReference>
<sequence length="704" mass="78255">MLIATGKWILLLIVSFLFSECIYCNSVEQKIYVTLNKTVPCVRLLNATHQIGCQSSISGDTGVIHVVGDDSDLEWVLKTGNTPPYMVLLDGSLFTREVMIKMKDSTRVAGVAVVVPKKGPEGGFSPHQKCPNDKSSVYSNSYGEEYAHCNKTVWNPLGNDLSYEDFHFPIFMMQDENETEVVKKCFFDHNVPVNGSGPSYPLCAMQLFSHMHAATNTVTCMRRNDLQATFSINPEVLCDPLSDYNIYSFLHPVNNSGPKNPDEKVIIAAARMDTRSFFWDFAPGGESAVSGFVTLLAVAETLSKISENLTSPLKKNILFSFFQGEVFDYIGSSRMVYDMQKGTFVIGLENIDTFIEIGQVGLRSASQLWIHSDPVSRQNASIDNEVKNLSSTLMKVGNDSNVPIFEPSFSQPLPPSSFQSFLKAQYIPGVVLTDHQSAFSNRYYESIYDTSENLNMSYPSELGPEEQLEFVTAAAQSLSEVATVVAKTLFKQAGGSEEDLFKVRADPKTVTKMLYGFAIRSNNSWFRSLVNQDVKPSLVNGPPQYYVGVILPNSSPKQKRLIQYVLANLTGTVANLTKEQCQNTDKSGDQNRELYDYFWIQGSVPLNGSDPVSYCVRSTVRLGEAVSPAFVLKQYGALNYSTWTESRWKEIKARIFLVSSKELEMLTLAIGIAILVISLLVTYFISTKADILFTVSREPSTAAY</sequence>
<dbReference type="PANTHER" id="PTHR21092">
    <property type="entry name" value="NICASTRIN"/>
    <property type="match status" value="1"/>
</dbReference>
<organism evidence="18 19">
    <name type="scientific">Erpetoichthys calabaricus</name>
    <name type="common">Rope fish</name>
    <name type="synonym">Calamoichthys calabaricus</name>
    <dbReference type="NCBI Taxonomy" id="27687"/>
    <lineage>
        <taxon>Eukaryota</taxon>
        <taxon>Metazoa</taxon>
        <taxon>Chordata</taxon>
        <taxon>Craniata</taxon>
        <taxon>Vertebrata</taxon>
        <taxon>Euteleostomi</taxon>
        <taxon>Actinopterygii</taxon>
        <taxon>Polypteriformes</taxon>
        <taxon>Polypteridae</taxon>
        <taxon>Erpetoichthys</taxon>
    </lineage>
</organism>
<keyword evidence="6" id="KW-0914">Notch signaling pathway</keyword>
<dbReference type="AlphaFoldDB" id="A0A8C4SU99"/>
<dbReference type="FunFam" id="3.40.630.10:FF:000030">
    <property type="entry name" value="nicastrin"/>
    <property type="match status" value="1"/>
</dbReference>
<evidence type="ECO:0000256" key="7">
    <source>
        <dbReference type="ARBA" id="ARBA00022989"/>
    </source>
</evidence>
<dbReference type="GO" id="GO:0012505">
    <property type="term" value="C:endomembrane system"/>
    <property type="evidence" value="ECO:0007669"/>
    <property type="project" value="UniProtKB-SubCell"/>
</dbReference>
<evidence type="ECO:0000256" key="5">
    <source>
        <dbReference type="ARBA" id="ARBA00022729"/>
    </source>
</evidence>
<protein>
    <recommendedName>
        <fullName evidence="3">Nicastrin</fullName>
    </recommendedName>
</protein>
<dbReference type="GO" id="GO:0030659">
    <property type="term" value="C:cytoplasmic vesicle membrane"/>
    <property type="evidence" value="ECO:0007669"/>
    <property type="project" value="UniProtKB-SubCell"/>
</dbReference>
<evidence type="ECO:0000256" key="9">
    <source>
        <dbReference type="ARBA" id="ARBA00023157"/>
    </source>
</evidence>
<dbReference type="Pfam" id="PF05450">
    <property type="entry name" value="Nicastrin"/>
    <property type="match status" value="1"/>
</dbReference>
<dbReference type="GO" id="GO:0007220">
    <property type="term" value="P:Notch receptor processing"/>
    <property type="evidence" value="ECO:0007669"/>
    <property type="project" value="TreeGrafter"/>
</dbReference>
<feature type="transmembrane region" description="Helical" evidence="15">
    <location>
        <begin position="665"/>
        <end position="685"/>
    </location>
</feature>
<dbReference type="GO" id="GO:0007219">
    <property type="term" value="P:Notch signaling pathway"/>
    <property type="evidence" value="ECO:0007669"/>
    <property type="project" value="UniProtKB-KW"/>
</dbReference>
<evidence type="ECO:0000256" key="16">
    <source>
        <dbReference type="SAM" id="SignalP"/>
    </source>
</evidence>
<dbReference type="CDD" id="cd03881">
    <property type="entry name" value="M28_Nicastrin"/>
    <property type="match status" value="1"/>
</dbReference>
<keyword evidence="8 15" id="KW-0472">Membrane</keyword>
<name>A0A8C4SU99_ERPCA</name>
<feature type="domain" description="Nicastrin small lobe" evidence="17">
    <location>
        <begin position="40"/>
        <end position="213"/>
    </location>
</feature>
<dbReference type="GO" id="GO:0005886">
    <property type="term" value="C:plasma membrane"/>
    <property type="evidence" value="ECO:0007669"/>
    <property type="project" value="UniProtKB-ARBA"/>
</dbReference>
<dbReference type="GO" id="GO:0042470">
    <property type="term" value="C:melanosome"/>
    <property type="evidence" value="ECO:0007669"/>
    <property type="project" value="UniProtKB-SubCell"/>
</dbReference>
<keyword evidence="7 15" id="KW-1133">Transmembrane helix</keyword>
<dbReference type="Ensembl" id="ENSECRT00000023259.1">
    <property type="protein sequence ID" value="ENSECRP00000022768.1"/>
    <property type="gene ID" value="ENSECRG00000015410.1"/>
</dbReference>
<dbReference type="GO" id="GO:0005773">
    <property type="term" value="C:vacuole"/>
    <property type="evidence" value="ECO:0007669"/>
    <property type="project" value="UniProtKB-ARBA"/>
</dbReference>
<evidence type="ECO:0000256" key="1">
    <source>
        <dbReference type="ARBA" id="ARBA00004223"/>
    </source>
</evidence>
<proteinExistence type="inferred from homology"/>
<evidence type="ECO:0000256" key="11">
    <source>
        <dbReference type="ARBA" id="ARBA00023329"/>
    </source>
</evidence>
<dbReference type="InterPro" id="IPR008710">
    <property type="entry name" value="Nicastrin"/>
</dbReference>
<keyword evidence="11" id="KW-0968">Cytoplasmic vesicle</keyword>
<dbReference type="GO" id="GO:0032991">
    <property type="term" value="C:protein-containing complex"/>
    <property type="evidence" value="ECO:0007669"/>
    <property type="project" value="UniProtKB-ARBA"/>
</dbReference>
<accession>A0A8C4SU99</accession>
<feature type="chain" id="PRO_5034831299" description="Nicastrin" evidence="16">
    <location>
        <begin position="25"/>
        <end position="704"/>
    </location>
</feature>
<keyword evidence="9" id="KW-1015">Disulfide bond</keyword>
<dbReference type="Pfam" id="PF18266">
    <property type="entry name" value="Ncstrn_small"/>
    <property type="match status" value="1"/>
</dbReference>
<evidence type="ECO:0000256" key="10">
    <source>
        <dbReference type="ARBA" id="ARBA00023180"/>
    </source>
</evidence>
<evidence type="ECO:0000256" key="2">
    <source>
        <dbReference type="ARBA" id="ARBA00007717"/>
    </source>
</evidence>
<evidence type="ECO:0000256" key="12">
    <source>
        <dbReference type="ARBA" id="ARBA00037855"/>
    </source>
</evidence>
<dbReference type="GO" id="GO:0099503">
    <property type="term" value="C:secretory vesicle"/>
    <property type="evidence" value="ECO:0007669"/>
    <property type="project" value="UniProtKB-ARBA"/>
</dbReference>
<reference evidence="18" key="1">
    <citation type="submission" date="2021-06" db="EMBL/GenBank/DDBJ databases">
        <authorList>
            <consortium name="Wellcome Sanger Institute Data Sharing"/>
        </authorList>
    </citation>
    <scope>NUCLEOTIDE SEQUENCE [LARGE SCALE GENOMIC DNA]</scope>
</reference>
<evidence type="ECO:0000259" key="17">
    <source>
        <dbReference type="Pfam" id="PF18266"/>
    </source>
</evidence>
<keyword evidence="19" id="KW-1185">Reference proteome</keyword>
<keyword evidence="5 16" id="KW-0732">Signal</keyword>
<evidence type="ECO:0000313" key="19">
    <source>
        <dbReference type="Proteomes" id="UP000694620"/>
    </source>
</evidence>
<dbReference type="GeneID" id="114666344"/>
<evidence type="ECO:0000256" key="4">
    <source>
        <dbReference type="ARBA" id="ARBA00022692"/>
    </source>
</evidence>
<feature type="signal peptide" evidence="16">
    <location>
        <begin position="1"/>
        <end position="24"/>
    </location>
</feature>
<keyword evidence="10" id="KW-0325">Glycoprotein</keyword>
<evidence type="ECO:0000256" key="13">
    <source>
        <dbReference type="ARBA" id="ARBA00046288"/>
    </source>
</evidence>
<evidence type="ECO:0000256" key="15">
    <source>
        <dbReference type="SAM" id="Phobius"/>
    </source>
</evidence>
<gene>
    <name evidence="18" type="primary">NCSTN</name>
</gene>
<comment type="subcellular location">
    <subcellularLocation>
        <location evidence="12">Cytoplasmic vesicle membrane</location>
        <topology evidence="12">Single-pass membrane protein</topology>
    </subcellularLocation>
    <subcellularLocation>
        <location evidence="13">Endomembrane system</location>
        <topology evidence="13">Single-pass type I membrane protein</topology>
    </subcellularLocation>
    <subcellularLocation>
        <location evidence="1">Melanosome</location>
    </subcellularLocation>
</comment>
<dbReference type="SUPFAM" id="SSF53187">
    <property type="entry name" value="Zn-dependent exopeptidases"/>
    <property type="match status" value="1"/>
</dbReference>
<evidence type="ECO:0000256" key="8">
    <source>
        <dbReference type="ARBA" id="ARBA00023136"/>
    </source>
</evidence>
<dbReference type="Proteomes" id="UP000694620">
    <property type="component" value="Chromosome 16"/>
</dbReference>
<evidence type="ECO:0000256" key="14">
    <source>
        <dbReference type="ARBA" id="ARBA00058029"/>
    </source>
</evidence>
<dbReference type="GeneTree" id="ENSGT00390000014633"/>
<reference evidence="18" key="3">
    <citation type="submission" date="2025-09" db="UniProtKB">
        <authorList>
            <consortium name="Ensembl"/>
        </authorList>
    </citation>
    <scope>IDENTIFICATION</scope>
</reference>
<dbReference type="PANTHER" id="PTHR21092:SF0">
    <property type="entry name" value="NICASTRIN"/>
    <property type="match status" value="1"/>
</dbReference>
<comment type="function">
    <text evidence="14">Essential subunit of the gamma-secretase complex, an endoprotease complex that catalyzes the intramembrane cleavage of integral membrane proteins such as Notch receptors and APP (amyloid-beta precursor protein). The gamma-secretase complex plays a role in Notch and Wnt signaling cascades and regulation of downstream processes via its role in processing key regulatory proteins, and by regulating cytosolic CTNNB1 levels.</text>
</comment>